<reference evidence="4" key="1">
    <citation type="journal article" date="2019" name="Int. J. Syst. Evol. Microbiol.">
        <title>The Global Catalogue of Microorganisms (GCM) 10K type strain sequencing project: providing services to taxonomists for standard genome sequencing and annotation.</title>
        <authorList>
            <consortium name="The Broad Institute Genomics Platform"/>
            <consortium name="The Broad Institute Genome Sequencing Center for Infectious Disease"/>
            <person name="Wu L."/>
            <person name="Ma J."/>
        </authorList>
    </citation>
    <scope>NUCLEOTIDE SEQUENCE [LARGE SCALE GENOMIC DNA]</scope>
    <source>
        <strain evidence="4">CGMCC 4.7106</strain>
    </source>
</reference>
<proteinExistence type="predicted"/>
<dbReference type="Proteomes" id="UP001596096">
    <property type="component" value="Unassembled WGS sequence"/>
</dbReference>
<dbReference type="InterPro" id="IPR029476">
    <property type="entry name" value="DNase_NucA_NucB"/>
</dbReference>
<protein>
    <recommendedName>
        <fullName evidence="2">Deoxyribonuclease NucA/NucB domain-containing protein</fullName>
    </recommendedName>
</protein>
<accession>A0ABW1BQ24</accession>
<evidence type="ECO:0000256" key="1">
    <source>
        <dbReference type="SAM" id="MobiDB-lite"/>
    </source>
</evidence>
<name>A0ABW1BQ24_9ACTN</name>
<organism evidence="3 4">
    <name type="scientific">Nonomuraea harbinensis</name>
    <dbReference type="NCBI Taxonomy" id="1286938"/>
    <lineage>
        <taxon>Bacteria</taxon>
        <taxon>Bacillati</taxon>
        <taxon>Actinomycetota</taxon>
        <taxon>Actinomycetes</taxon>
        <taxon>Streptosporangiales</taxon>
        <taxon>Streptosporangiaceae</taxon>
        <taxon>Nonomuraea</taxon>
    </lineage>
</organism>
<evidence type="ECO:0000313" key="4">
    <source>
        <dbReference type="Proteomes" id="UP001596096"/>
    </source>
</evidence>
<dbReference type="EMBL" id="JBHSNW010000003">
    <property type="protein sequence ID" value="MFC5815147.1"/>
    <property type="molecule type" value="Genomic_DNA"/>
</dbReference>
<dbReference type="RefSeq" id="WP_219549020.1">
    <property type="nucleotide sequence ID" value="NZ_JAHKRN010000044.1"/>
</dbReference>
<feature type="region of interest" description="Disordered" evidence="1">
    <location>
        <begin position="83"/>
        <end position="102"/>
    </location>
</feature>
<gene>
    <name evidence="3" type="ORF">ACFPUY_08630</name>
</gene>
<evidence type="ECO:0000259" key="2">
    <source>
        <dbReference type="Pfam" id="PF14040"/>
    </source>
</evidence>
<feature type="region of interest" description="Disordered" evidence="1">
    <location>
        <begin position="55"/>
        <end position="75"/>
    </location>
</feature>
<comment type="caution">
    <text evidence="3">The sequence shown here is derived from an EMBL/GenBank/DDBJ whole genome shotgun (WGS) entry which is preliminary data.</text>
</comment>
<feature type="region of interest" description="Disordered" evidence="1">
    <location>
        <begin position="457"/>
        <end position="508"/>
    </location>
</feature>
<sequence>MNTPIGAVPVARGTESSRTTPAIAKLAISDDKGTTPAFTAWVTDPQGRPTTAEVEVAPQPAETSKPRLPKAGWAPAKKVTWSGTVTGKGDSPRRTLQVPSGKFKKGQWMRWRARATVPGASGVWSEWQTFKVGDVRSGEQPPRSAKASEAAAATGNFGYQHPSLEDCYATTRAPRFTDAYSRMQERPHSACWTSWIGHGGWEEYDDNGVKKRRNKTSWWVRLFPGPLQIPAAVLDKVTDDDVFTFRATWVAHTYIGDHTGNAIYKGGAGDAGLKPQHIKFWVKLTDFGVWNRGVRRAELDDDLNDVKIEFDLDTQGCQIQQGNPTQLKTIESWRATPYLHYLITTPKPTNHDREVCSIMPALTQYKGQKGRLPLWDQELLGDGGKRLGVVRWGQGIPSNSLYSPSYRCDWKQLGFGKNEEKNTGGCIYIRADRVFTMSKTKDRNFIGVIDHIEKALSRSTNAETNPPFRPGDTTSNRDVKYPPHRNKTGTERPKTIPGNYKAAPHTSEGDPLWRGADGAYDENRAVFSGHEFWVHRGWPEEFHMGNSYGSNYCKYYNEDLYEEHGKGALRCDEYPFASTQEGAAKDKINYSVQAVFTSYNARHGEALQAFYSQYRLLTYDPVNTVTKVSDSPFWVQIVE</sequence>
<dbReference type="Pfam" id="PF14040">
    <property type="entry name" value="DNase_NucA_NucB"/>
    <property type="match status" value="1"/>
</dbReference>
<evidence type="ECO:0000313" key="3">
    <source>
        <dbReference type="EMBL" id="MFC5815147.1"/>
    </source>
</evidence>
<feature type="domain" description="Deoxyribonuclease NucA/NucB" evidence="2">
    <location>
        <begin position="563"/>
        <end position="615"/>
    </location>
</feature>
<keyword evidence="4" id="KW-1185">Reference proteome</keyword>